<accession>A0AAD2HPT5</accession>
<feature type="non-terminal residue" evidence="2">
    <location>
        <position position="82"/>
    </location>
</feature>
<sequence>GVPIDVYPVPCSTSVIRFPPTCLNQIGVMNLSSMFRSSYHQISIHDEKRKAKSPVLTPCVCLTISTEIRLDLQCDRDGNGIG</sequence>
<comment type="caution">
    <text evidence="2">The sequence shown here is derived from an EMBL/GenBank/DDBJ whole genome shotgun (WGS) entry which is preliminary data.</text>
</comment>
<dbReference type="AlphaFoldDB" id="A0AAD2HPT5"/>
<name>A0AAD2HPT5_9AGAR</name>
<dbReference type="EMBL" id="CAVNYO010000429">
    <property type="protein sequence ID" value="CAK5278824.1"/>
    <property type="molecule type" value="Genomic_DNA"/>
</dbReference>
<dbReference type="EMBL" id="CAVNYO010000423">
    <property type="protein sequence ID" value="CAK5278531.1"/>
    <property type="molecule type" value="Genomic_DNA"/>
</dbReference>
<protein>
    <submittedName>
        <fullName evidence="2">Uncharacterized protein</fullName>
    </submittedName>
</protein>
<evidence type="ECO:0000313" key="1">
    <source>
        <dbReference type="EMBL" id="CAK5278531.1"/>
    </source>
</evidence>
<dbReference type="Proteomes" id="UP001295794">
    <property type="component" value="Unassembled WGS sequence"/>
</dbReference>
<proteinExistence type="predicted"/>
<organism evidence="2 3">
    <name type="scientific">Mycena citricolor</name>
    <dbReference type="NCBI Taxonomy" id="2018698"/>
    <lineage>
        <taxon>Eukaryota</taxon>
        <taxon>Fungi</taxon>
        <taxon>Dikarya</taxon>
        <taxon>Basidiomycota</taxon>
        <taxon>Agaricomycotina</taxon>
        <taxon>Agaricomycetes</taxon>
        <taxon>Agaricomycetidae</taxon>
        <taxon>Agaricales</taxon>
        <taxon>Marasmiineae</taxon>
        <taxon>Mycenaceae</taxon>
        <taxon>Mycena</taxon>
    </lineage>
</organism>
<gene>
    <name evidence="1" type="ORF">MYCIT1_LOCUS27939</name>
    <name evidence="2" type="ORF">MYCIT1_LOCUS28438</name>
</gene>
<reference evidence="2" key="1">
    <citation type="submission" date="2023-11" db="EMBL/GenBank/DDBJ databases">
        <authorList>
            <person name="De Vega J J."/>
            <person name="De Vega J J."/>
        </authorList>
    </citation>
    <scope>NUCLEOTIDE SEQUENCE</scope>
</reference>
<evidence type="ECO:0000313" key="2">
    <source>
        <dbReference type="EMBL" id="CAK5278824.1"/>
    </source>
</evidence>
<feature type="non-terminal residue" evidence="2">
    <location>
        <position position="1"/>
    </location>
</feature>
<evidence type="ECO:0000313" key="3">
    <source>
        <dbReference type="Proteomes" id="UP001295794"/>
    </source>
</evidence>
<keyword evidence="3" id="KW-1185">Reference proteome</keyword>